<protein>
    <submittedName>
        <fullName evidence="1">Membrane protein</fullName>
    </submittedName>
</protein>
<evidence type="ECO:0000313" key="1">
    <source>
        <dbReference type="EMBL" id="UTN92955.1"/>
    </source>
</evidence>
<keyword evidence="2" id="KW-1185">Reference proteome</keyword>
<dbReference type="GeneID" id="80018938"/>
<sequence>MSALKDAALYALGAYALYTVGVGQWVLWAGGALAVSAAARAAYAERHRNHPQPAQ</sequence>
<name>A0A9E7NK65_9CAUD</name>
<organism evidence="1 2">
    <name type="scientific">Gordonia phage Finkle</name>
    <dbReference type="NCBI Taxonomy" id="2926099"/>
    <lineage>
        <taxon>Viruses</taxon>
        <taxon>Duplodnaviria</taxon>
        <taxon>Heunggongvirae</taxon>
        <taxon>Uroviricota</taxon>
        <taxon>Caudoviricetes</taxon>
        <taxon>Finkelvirus</taxon>
        <taxon>Finkelvirus finkel</taxon>
    </lineage>
</organism>
<dbReference type="KEGG" id="vg:80018938"/>
<proteinExistence type="predicted"/>
<accession>A0A9E7NK65</accession>
<gene>
    <name evidence="1" type="primary">38</name>
    <name evidence="1" type="ORF">SEA_FINKLE_38</name>
</gene>
<evidence type="ECO:0000313" key="2">
    <source>
        <dbReference type="Proteomes" id="UP001060355"/>
    </source>
</evidence>
<reference evidence="1" key="1">
    <citation type="submission" date="2022-05" db="EMBL/GenBank/DDBJ databases">
        <authorList>
            <person name="Ashby S."/>
            <person name="Bressette G."/>
            <person name="Brown S."/>
            <person name="Charles S."/>
            <person name="Neely M.N."/>
            <person name="Molloy S.D."/>
            <person name="Garlena R.A."/>
            <person name="Russell D.A."/>
            <person name="Jacobs-Sera D."/>
            <person name="Hatfull G.F."/>
        </authorList>
    </citation>
    <scope>NUCLEOTIDE SEQUENCE</scope>
</reference>
<dbReference type="EMBL" id="ON456347">
    <property type="protein sequence ID" value="UTN92955.1"/>
    <property type="molecule type" value="Genomic_DNA"/>
</dbReference>
<dbReference type="RefSeq" id="YP_010754351.1">
    <property type="nucleotide sequence ID" value="NC_073459.1"/>
</dbReference>
<dbReference type="Proteomes" id="UP001060355">
    <property type="component" value="Segment"/>
</dbReference>